<organism evidence="7 8">
    <name type="scientific">Salicibibacter cibi</name>
    <dbReference type="NCBI Taxonomy" id="2743001"/>
    <lineage>
        <taxon>Bacteria</taxon>
        <taxon>Bacillati</taxon>
        <taxon>Bacillota</taxon>
        <taxon>Bacilli</taxon>
        <taxon>Bacillales</taxon>
        <taxon>Bacillaceae</taxon>
        <taxon>Salicibibacter</taxon>
    </lineage>
</organism>
<feature type="transmembrane region" description="Helical" evidence="6">
    <location>
        <begin position="358"/>
        <end position="378"/>
    </location>
</feature>
<dbReference type="KEGG" id="scib:HUG20_05250"/>
<evidence type="ECO:0000256" key="2">
    <source>
        <dbReference type="ARBA" id="ARBA00022475"/>
    </source>
</evidence>
<evidence type="ECO:0000256" key="3">
    <source>
        <dbReference type="ARBA" id="ARBA00022692"/>
    </source>
</evidence>
<evidence type="ECO:0000256" key="5">
    <source>
        <dbReference type="ARBA" id="ARBA00023136"/>
    </source>
</evidence>
<feature type="transmembrane region" description="Helical" evidence="6">
    <location>
        <begin position="21"/>
        <end position="44"/>
    </location>
</feature>
<dbReference type="Proteomes" id="UP000595349">
    <property type="component" value="Chromosome"/>
</dbReference>
<accession>A0A7T6ZE71</accession>
<feature type="transmembrane region" description="Helical" evidence="6">
    <location>
        <begin position="293"/>
        <end position="313"/>
    </location>
</feature>
<protein>
    <submittedName>
        <fullName evidence="7">YfcC family protein</fullName>
    </submittedName>
</protein>
<evidence type="ECO:0000256" key="6">
    <source>
        <dbReference type="SAM" id="Phobius"/>
    </source>
</evidence>
<dbReference type="InterPro" id="IPR018385">
    <property type="entry name" value="C4_dicarb_anaerob_car-like"/>
</dbReference>
<feature type="transmembrane region" description="Helical" evidence="6">
    <location>
        <begin position="269"/>
        <end position="287"/>
    </location>
</feature>
<feature type="transmembrane region" description="Helical" evidence="6">
    <location>
        <begin position="325"/>
        <end position="346"/>
    </location>
</feature>
<dbReference type="GO" id="GO:0005886">
    <property type="term" value="C:plasma membrane"/>
    <property type="evidence" value="ECO:0007669"/>
    <property type="project" value="UniProtKB-SubCell"/>
</dbReference>
<feature type="transmembrane region" description="Helical" evidence="6">
    <location>
        <begin position="385"/>
        <end position="403"/>
    </location>
</feature>
<gene>
    <name evidence="7" type="ORF">HUG20_05250</name>
</gene>
<keyword evidence="2" id="KW-1003">Cell membrane</keyword>
<keyword evidence="5 6" id="KW-0472">Membrane</keyword>
<sequence>MGIRKEKPQEENAQRKQRRKIAVPDVYVIIFSFLVLAFIAAYILPSGAYERVEEDGITQIVPNSYQFTEPDAVTLLDAFSAIPRGVVDSADIIFLILTVGGVVAIIESTGAINAGINSLIKKTKGNISAIIITFCLIFATISSIGITVNAIIAFVPIGILIARSLKLDPVVAVAMTFLGAYAGWSGGVFDPTVTILGQQIAELPLFSGYMFRIAIFVAFVTVTILYILRYAKKVRNNPGKSLMGANPFSHLSLEEDKIDQKETFTLKHMIILIIFLLTIGFYVFGALNFDWGINELSAIFIGLGIVIALIGKINPNEYVRQFMSGAHLVMYGALVVGMARAVVILLEDGQVIDTIVNSVTYLLGDFPAVISMVILYIFNFIFNGLITSGSGQAAIVMPIMVPIGDMLEATRQTTFVTFKLGDAVSNIITPLSGTLMACLAIAKVSYVKWLKFVLPITIIWIIMGAIFVVIANLINLGPY</sequence>
<name>A0A7T6ZE71_9BACI</name>
<comment type="subcellular location">
    <subcellularLocation>
        <location evidence="1">Cell membrane</location>
        <topology evidence="1">Multi-pass membrane protein</topology>
    </subcellularLocation>
</comment>
<feature type="transmembrane region" description="Helical" evidence="6">
    <location>
        <begin position="92"/>
        <end position="116"/>
    </location>
</feature>
<evidence type="ECO:0000313" key="7">
    <source>
        <dbReference type="EMBL" id="QQK81868.1"/>
    </source>
</evidence>
<evidence type="ECO:0000313" key="8">
    <source>
        <dbReference type="Proteomes" id="UP000595349"/>
    </source>
</evidence>
<dbReference type="Pfam" id="PF03606">
    <property type="entry name" value="DcuC"/>
    <property type="match status" value="1"/>
</dbReference>
<feature type="transmembrane region" description="Helical" evidence="6">
    <location>
        <begin position="209"/>
        <end position="228"/>
    </location>
</feature>
<feature type="transmembrane region" description="Helical" evidence="6">
    <location>
        <begin position="449"/>
        <end position="474"/>
    </location>
</feature>
<keyword evidence="3 6" id="KW-0812">Transmembrane</keyword>
<evidence type="ECO:0000256" key="4">
    <source>
        <dbReference type="ARBA" id="ARBA00022989"/>
    </source>
</evidence>
<dbReference type="PANTHER" id="PTHR43652:SF2">
    <property type="entry name" value="BASIC AMINO ACID ANTIPORTER YFCC-RELATED"/>
    <property type="match status" value="1"/>
</dbReference>
<reference evidence="7 8" key="1">
    <citation type="submission" date="2020-06" db="EMBL/GenBank/DDBJ databases">
        <title>Genomic analysis of Salicibibacter sp. NKC21-4.</title>
        <authorList>
            <person name="Oh Y.J."/>
        </authorList>
    </citation>
    <scope>NUCLEOTIDE SEQUENCE [LARGE SCALE GENOMIC DNA]</scope>
    <source>
        <strain evidence="7 8">NKC21-4</strain>
    </source>
</reference>
<keyword evidence="8" id="KW-1185">Reference proteome</keyword>
<dbReference type="InterPro" id="IPR051679">
    <property type="entry name" value="DASS-Related_Transporters"/>
</dbReference>
<keyword evidence="4 6" id="KW-1133">Transmembrane helix</keyword>
<evidence type="ECO:0000256" key="1">
    <source>
        <dbReference type="ARBA" id="ARBA00004651"/>
    </source>
</evidence>
<feature type="transmembrane region" description="Helical" evidence="6">
    <location>
        <begin position="423"/>
        <end position="442"/>
    </location>
</feature>
<feature type="transmembrane region" description="Helical" evidence="6">
    <location>
        <begin position="128"/>
        <end position="161"/>
    </location>
</feature>
<proteinExistence type="predicted"/>
<dbReference type="AlphaFoldDB" id="A0A7T6ZE71"/>
<dbReference type="EMBL" id="CP054706">
    <property type="protein sequence ID" value="QQK81868.1"/>
    <property type="molecule type" value="Genomic_DNA"/>
</dbReference>
<dbReference type="PANTHER" id="PTHR43652">
    <property type="entry name" value="BASIC AMINO ACID ANTIPORTER YFCC-RELATED"/>
    <property type="match status" value="1"/>
</dbReference>